<evidence type="ECO:0000313" key="8">
    <source>
        <dbReference type="EMBL" id="APX25918.1"/>
    </source>
</evidence>
<evidence type="ECO:0000256" key="6">
    <source>
        <dbReference type="SAM" id="SignalP"/>
    </source>
</evidence>
<comment type="subcellular location">
    <subcellularLocation>
        <location evidence="1">Cell envelope</location>
    </subcellularLocation>
</comment>
<evidence type="ECO:0000259" key="7">
    <source>
        <dbReference type="PROSITE" id="PS50983"/>
    </source>
</evidence>
<keyword evidence="9" id="KW-1185">Reference proteome</keyword>
<dbReference type="PANTHER" id="PTHR30532:SF1">
    <property type="entry name" value="IRON(3+)-HYDROXAMATE-BINDING PROTEIN FHUD"/>
    <property type="match status" value="1"/>
</dbReference>
<dbReference type="CDD" id="cd01146">
    <property type="entry name" value="FhuD"/>
    <property type="match status" value="1"/>
</dbReference>
<feature type="chain" id="PRO_5010544287" evidence="6">
    <location>
        <begin position="21"/>
        <end position="291"/>
    </location>
</feature>
<sequence length="291" mass="31301" precursor="true">MHLLKRRAVLRGALSSLALAATPGLGAGRPERIAAIDWAMLETALALGVTPVAACELIRFRADAIEPPVPETVTDLGLRGSPNFELLQLTRPTMILTSPWYAQIAPRLESIAPLFSHAVYTGAPPFSRALEGSAALGARLGRDETAREVDRAARETLETLRARLAPLRDRPVYIVQIGDARHFRAFGPDSMFGDVATRLGLENAWTAPTEFSFAAPTPLERLAARPDARILSVGPVPPEAAPGLKRSVLWNRLEPVAQGRFGVMSPVNPFGAVPAALRFARLAADALERMA</sequence>
<keyword evidence="4" id="KW-0410">Iron transport</keyword>
<dbReference type="Gene3D" id="3.40.50.1980">
    <property type="entry name" value="Nitrogenase molybdenum iron protein domain"/>
    <property type="match status" value="2"/>
</dbReference>
<reference evidence="8 9" key="1">
    <citation type="submission" date="2016-03" db="EMBL/GenBank/DDBJ databases">
        <title>Deep-sea bacteria in the southern Pacific.</title>
        <authorList>
            <person name="Tang K."/>
        </authorList>
    </citation>
    <scope>NUCLEOTIDE SEQUENCE [LARGE SCALE GENOMIC DNA]</scope>
    <source>
        <strain evidence="8 9">JLT2016</strain>
        <plasmid evidence="9">Plasmid ptpro1</plasmid>
    </source>
</reference>
<organism evidence="8 9">
    <name type="scientific">Salipiger profundus</name>
    <dbReference type="NCBI Taxonomy" id="1229727"/>
    <lineage>
        <taxon>Bacteria</taxon>
        <taxon>Pseudomonadati</taxon>
        <taxon>Pseudomonadota</taxon>
        <taxon>Alphaproteobacteria</taxon>
        <taxon>Rhodobacterales</taxon>
        <taxon>Roseobacteraceae</taxon>
        <taxon>Salipiger</taxon>
    </lineage>
</organism>
<dbReference type="GO" id="GO:1901678">
    <property type="term" value="P:iron coordination entity transport"/>
    <property type="evidence" value="ECO:0007669"/>
    <property type="project" value="UniProtKB-ARBA"/>
</dbReference>
<dbReference type="KEGG" id="tpro:Ga0080559_TMP435"/>
<protein>
    <submittedName>
        <fullName evidence="8">Iron complex transport system substrate-binding protein</fullName>
    </submittedName>
</protein>
<keyword evidence="4" id="KW-0406">Ion transport</keyword>
<evidence type="ECO:0000256" key="3">
    <source>
        <dbReference type="ARBA" id="ARBA00022448"/>
    </source>
</evidence>
<dbReference type="Pfam" id="PF01497">
    <property type="entry name" value="Peripla_BP_2"/>
    <property type="match status" value="1"/>
</dbReference>
<dbReference type="PRINTS" id="PR01715">
    <property type="entry name" value="FERRIBNDNGPP"/>
</dbReference>
<evidence type="ECO:0000256" key="5">
    <source>
        <dbReference type="ARBA" id="ARBA00022729"/>
    </source>
</evidence>
<dbReference type="InterPro" id="IPR006311">
    <property type="entry name" value="TAT_signal"/>
</dbReference>
<keyword evidence="8" id="KW-0614">Plasmid</keyword>
<proteinExistence type="inferred from homology"/>
<dbReference type="PROSITE" id="PS50983">
    <property type="entry name" value="FE_B12_PBP"/>
    <property type="match status" value="1"/>
</dbReference>
<evidence type="ECO:0000256" key="1">
    <source>
        <dbReference type="ARBA" id="ARBA00004196"/>
    </source>
</evidence>
<dbReference type="Proteomes" id="UP000186559">
    <property type="component" value="Plasmid pTPRO1"/>
</dbReference>
<gene>
    <name evidence="8" type="ORF">Ga0080559_TMP435</name>
</gene>
<evidence type="ECO:0000256" key="4">
    <source>
        <dbReference type="ARBA" id="ARBA00022496"/>
    </source>
</evidence>
<keyword evidence="4" id="KW-0408">Iron</keyword>
<accession>A0A1U7DCR6</accession>
<keyword evidence="5 6" id="KW-0732">Signal</keyword>
<dbReference type="InterPro" id="IPR051313">
    <property type="entry name" value="Bact_iron-sidero_bind"/>
</dbReference>
<name>A0A1U7DCR6_9RHOB</name>
<dbReference type="PANTHER" id="PTHR30532">
    <property type="entry name" value="IRON III DICITRATE-BINDING PERIPLASMIC PROTEIN"/>
    <property type="match status" value="1"/>
</dbReference>
<feature type="domain" description="Fe/B12 periplasmic-binding" evidence="7">
    <location>
        <begin position="32"/>
        <end position="291"/>
    </location>
</feature>
<keyword evidence="3" id="KW-0813">Transport</keyword>
<evidence type="ECO:0000256" key="2">
    <source>
        <dbReference type="ARBA" id="ARBA00008814"/>
    </source>
</evidence>
<comment type="similarity">
    <text evidence="2">Belongs to the bacterial solute-binding protein 8 family.</text>
</comment>
<dbReference type="InterPro" id="IPR002491">
    <property type="entry name" value="ABC_transptr_periplasmic_BD"/>
</dbReference>
<dbReference type="AlphaFoldDB" id="A0A1U7DCR6"/>
<dbReference type="PROSITE" id="PS51318">
    <property type="entry name" value="TAT"/>
    <property type="match status" value="1"/>
</dbReference>
<dbReference type="SUPFAM" id="SSF53807">
    <property type="entry name" value="Helical backbone' metal receptor"/>
    <property type="match status" value="1"/>
</dbReference>
<geneLocation type="plasmid" evidence="9">
    <name>ptpro1</name>
</geneLocation>
<evidence type="ECO:0000313" key="9">
    <source>
        <dbReference type="Proteomes" id="UP000186559"/>
    </source>
</evidence>
<feature type="signal peptide" evidence="6">
    <location>
        <begin position="1"/>
        <end position="20"/>
    </location>
</feature>
<dbReference type="EMBL" id="CP014797">
    <property type="protein sequence ID" value="APX25918.1"/>
    <property type="molecule type" value="Genomic_DNA"/>
</dbReference>
<dbReference type="GO" id="GO:0030288">
    <property type="term" value="C:outer membrane-bounded periplasmic space"/>
    <property type="evidence" value="ECO:0007669"/>
    <property type="project" value="TreeGrafter"/>
</dbReference>
<dbReference type="RefSeq" id="WP_076625723.1">
    <property type="nucleotide sequence ID" value="NZ_CP014797.1"/>
</dbReference>